<name>A0A1I7TF41_9PELO</name>
<accession>A0A1I7TF41</accession>
<evidence type="ECO:0000313" key="3">
    <source>
        <dbReference type="Proteomes" id="UP000095282"/>
    </source>
</evidence>
<feature type="transmembrane region" description="Helical" evidence="2">
    <location>
        <begin position="65"/>
        <end position="84"/>
    </location>
</feature>
<evidence type="ECO:0000313" key="4">
    <source>
        <dbReference type="WBParaSite" id="Csp11.Scaffold597.g5326.t1"/>
    </source>
</evidence>
<dbReference type="Proteomes" id="UP000095282">
    <property type="component" value="Unplaced"/>
</dbReference>
<protein>
    <submittedName>
        <fullName evidence="4">Cytochrome b561 domain-containing protein</fullName>
    </submittedName>
</protein>
<keyword evidence="2" id="KW-0472">Membrane</keyword>
<feature type="transmembrane region" description="Helical" evidence="2">
    <location>
        <begin position="161"/>
        <end position="181"/>
    </location>
</feature>
<sequence length="198" mass="22425">MMEPSANPVAALDRPPTVPPPKPHRRLLNYLRTSQWFKTHLTYLVVFPFNILFGIDNSLQYDQFHIFHTVPGLIISLLLINSLPRFFRPSVQKRRHIIGGLVVSIISVSAILIGVTRPPGHDAANWFSLGTIGLSAGYFAFSRFYKWFYLVVDPMETMGRIVFSVAICIGHLGALSIMVLYDLSWVSFLAKNCYIRLS</sequence>
<feature type="transmembrane region" description="Helical" evidence="2">
    <location>
        <begin position="123"/>
        <end position="141"/>
    </location>
</feature>
<keyword evidence="2" id="KW-1133">Transmembrane helix</keyword>
<keyword evidence="2" id="KW-0812">Transmembrane</keyword>
<dbReference type="WBParaSite" id="Csp11.Scaffold597.g5326.t1">
    <property type="protein sequence ID" value="Csp11.Scaffold597.g5326.t1"/>
    <property type="gene ID" value="Csp11.Scaffold597.g5326"/>
</dbReference>
<evidence type="ECO:0000256" key="1">
    <source>
        <dbReference type="SAM" id="MobiDB-lite"/>
    </source>
</evidence>
<feature type="transmembrane region" description="Helical" evidence="2">
    <location>
        <begin position="96"/>
        <end position="117"/>
    </location>
</feature>
<feature type="transmembrane region" description="Helical" evidence="2">
    <location>
        <begin position="41"/>
        <end position="59"/>
    </location>
</feature>
<evidence type="ECO:0000256" key="2">
    <source>
        <dbReference type="SAM" id="Phobius"/>
    </source>
</evidence>
<feature type="region of interest" description="Disordered" evidence="1">
    <location>
        <begin position="1"/>
        <end position="21"/>
    </location>
</feature>
<keyword evidence="3" id="KW-1185">Reference proteome</keyword>
<organism evidence="3 4">
    <name type="scientific">Caenorhabditis tropicalis</name>
    <dbReference type="NCBI Taxonomy" id="1561998"/>
    <lineage>
        <taxon>Eukaryota</taxon>
        <taxon>Metazoa</taxon>
        <taxon>Ecdysozoa</taxon>
        <taxon>Nematoda</taxon>
        <taxon>Chromadorea</taxon>
        <taxon>Rhabditida</taxon>
        <taxon>Rhabditina</taxon>
        <taxon>Rhabditomorpha</taxon>
        <taxon>Rhabditoidea</taxon>
        <taxon>Rhabditidae</taxon>
        <taxon>Peloderinae</taxon>
        <taxon>Caenorhabditis</taxon>
    </lineage>
</organism>
<dbReference type="AlphaFoldDB" id="A0A1I7TF41"/>
<proteinExistence type="predicted"/>
<reference evidence="4" key="1">
    <citation type="submission" date="2016-11" db="UniProtKB">
        <authorList>
            <consortium name="WormBaseParasite"/>
        </authorList>
    </citation>
    <scope>IDENTIFICATION</scope>
</reference>